<evidence type="ECO:0000313" key="18">
    <source>
        <dbReference type="EMBL" id="ABQ20717.1"/>
    </source>
</evidence>
<dbReference type="CDD" id="cd00608">
    <property type="entry name" value="GalT"/>
    <property type="match status" value="1"/>
</dbReference>
<dbReference type="InterPro" id="IPR005850">
    <property type="entry name" value="GalP_Utransf_C"/>
</dbReference>
<evidence type="ECO:0000259" key="16">
    <source>
        <dbReference type="Pfam" id="PF01087"/>
    </source>
</evidence>
<feature type="binding site" evidence="14">
    <location>
        <position position="75"/>
    </location>
    <ligand>
        <name>Zn(2+)</name>
        <dbReference type="ChEBI" id="CHEBI:29105"/>
    </ligand>
</feature>
<dbReference type="GO" id="GO:0033499">
    <property type="term" value="P:galactose catabolic process via UDP-galactose, Leloir pathway"/>
    <property type="evidence" value="ECO:0007669"/>
    <property type="project" value="TreeGrafter"/>
</dbReference>
<dbReference type="GO" id="GO:0008108">
    <property type="term" value="F:UDP-glucose:hexose-1-phosphate uridylyltransferase activity"/>
    <property type="evidence" value="ECO:0007669"/>
    <property type="project" value="UniProtKB-UniRule"/>
</dbReference>
<dbReference type="PIRSF" id="PIRSF000808">
    <property type="entry name" value="GalT"/>
    <property type="match status" value="1"/>
</dbReference>
<dbReference type="FunFam" id="3.30.428.10:FF:000002">
    <property type="entry name" value="Galactose-1-phosphate uridylyltransferase"/>
    <property type="match status" value="1"/>
</dbReference>
<evidence type="ECO:0000256" key="6">
    <source>
        <dbReference type="ARBA" id="ARBA00022679"/>
    </source>
</evidence>
<dbReference type="eggNOG" id="COG1085">
    <property type="taxonomic scope" value="Bacteria"/>
</dbReference>
<evidence type="ECO:0000256" key="1">
    <source>
        <dbReference type="ARBA" id="ARBA00001107"/>
    </source>
</evidence>
<dbReference type="Pfam" id="PF02744">
    <property type="entry name" value="GalP_UDP_tr_C"/>
    <property type="match status" value="1"/>
</dbReference>
<dbReference type="InterPro" id="IPR005849">
    <property type="entry name" value="GalP_Utransf_N"/>
</dbReference>
<evidence type="ECO:0000256" key="2">
    <source>
        <dbReference type="ARBA" id="ARBA00004947"/>
    </source>
</evidence>
<proteinExistence type="inferred from homology"/>
<feature type="domain" description="Galactose-1-phosphate uridyl transferase C-terminal" evidence="17">
    <location>
        <begin position="204"/>
        <end position="368"/>
    </location>
</feature>
<dbReference type="InterPro" id="IPR001937">
    <property type="entry name" value="GalP_UDPtransf1"/>
</dbReference>
<feature type="binding site" evidence="14">
    <location>
        <position position="72"/>
    </location>
    <ligand>
        <name>Zn(2+)</name>
        <dbReference type="ChEBI" id="CHEBI:29105"/>
    </ligand>
</feature>
<dbReference type="InterPro" id="IPR036265">
    <property type="entry name" value="HIT-like_sf"/>
</dbReference>
<name>A0A0H3AJI3_VIBC3</name>
<dbReference type="KEGG" id="vcr:VC395_1712"/>
<dbReference type="NCBIfam" id="TIGR00209">
    <property type="entry name" value="galT_1"/>
    <property type="match status" value="1"/>
</dbReference>
<feature type="active site" description="Tele-UMP-histidine intermediate" evidence="13">
    <location>
        <position position="186"/>
    </location>
</feature>
<dbReference type="SUPFAM" id="SSF54197">
    <property type="entry name" value="HIT-like"/>
    <property type="match status" value="2"/>
</dbReference>
<evidence type="ECO:0000256" key="15">
    <source>
        <dbReference type="RuleBase" id="RU000506"/>
    </source>
</evidence>
<comment type="similarity">
    <text evidence="3 15">Belongs to the galactose-1-phosphate uridylyltransferase type 1 family.</text>
</comment>
<keyword evidence="10 15" id="KW-0299">Galactose metabolism</keyword>
<feature type="binding site" evidence="14">
    <location>
        <position position="184"/>
    </location>
    <ligand>
        <name>Zn(2+)</name>
        <dbReference type="ChEBI" id="CHEBI:29105"/>
    </ligand>
</feature>
<dbReference type="PATRIC" id="fig|345073.21.peg.1656"/>
<dbReference type="PANTHER" id="PTHR11943:SF1">
    <property type="entry name" value="GALACTOSE-1-PHOSPHATE URIDYLYLTRANSFERASE"/>
    <property type="match status" value="1"/>
</dbReference>
<evidence type="ECO:0000256" key="10">
    <source>
        <dbReference type="ARBA" id="ARBA00023144"/>
    </source>
</evidence>
<dbReference type="NCBIfam" id="NF008724">
    <property type="entry name" value="PRK11720.1"/>
    <property type="match status" value="1"/>
</dbReference>
<dbReference type="Proteomes" id="UP000000249">
    <property type="component" value="Chromosome 1"/>
</dbReference>
<keyword evidence="7 15" id="KW-0548">Nucleotidyltransferase</keyword>
<keyword evidence="8 14" id="KW-0479">Metal-binding</keyword>
<evidence type="ECO:0000256" key="7">
    <source>
        <dbReference type="ARBA" id="ARBA00022695"/>
    </source>
</evidence>
<dbReference type="PROSITE" id="PS00117">
    <property type="entry name" value="GAL_P_UDP_TRANSF_I"/>
    <property type="match status" value="1"/>
</dbReference>
<evidence type="ECO:0000256" key="9">
    <source>
        <dbReference type="ARBA" id="ARBA00022833"/>
    </source>
</evidence>
<protein>
    <recommendedName>
        <fullName evidence="5 12">Galactose-1-phosphate uridylyltransferase</fullName>
        <ecNumber evidence="4 12">2.7.7.12</ecNumber>
    </recommendedName>
</protein>
<organism evidence="18 19">
    <name type="scientific">Vibrio cholerae serotype O1 (strain ATCC 39541 / Classical Ogawa 395 / O395)</name>
    <dbReference type="NCBI Taxonomy" id="345073"/>
    <lineage>
        <taxon>Bacteria</taxon>
        <taxon>Pseudomonadati</taxon>
        <taxon>Pseudomonadota</taxon>
        <taxon>Gammaproteobacteria</taxon>
        <taxon>Vibrionales</taxon>
        <taxon>Vibrionaceae</taxon>
        <taxon>Vibrio</taxon>
    </lineage>
</organism>
<evidence type="ECO:0000256" key="14">
    <source>
        <dbReference type="PIRSR" id="PIRSR000808-3"/>
    </source>
</evidence>
<dbReference type="AlphaFoldDB" id="A0A0H3AJI3"/>
<gene>
    <name evidence="18" type="primary">galT</name>
    <name evidence="18" type="ordered locus">VC0395_A1198</name>
</gene>
<dbReference type="Pfam" id="PF01087">
    <property type="entry name" value="GalP_UDP_transf"/>
    <property type="match status" value="1"/>
</dbReference>
<keyword evidence="6 15" id="KW-0808">Transferase</keyword>
<keyword evidence="9 14" id="KW-0862">Zinc</keyword>
<evidence type="ECO:0000256" key="8">
    <source>
        <dbReference type="ARBA" id="ARBA00022723"/>
    </source>
</evidence>
<evidence type="ECO:0000256" key="3">
    <source>
        <dbReference type="ARBA" id="ARBA00010951"/>
    </source>
</evidence>
<dbReference type="EC" id="2.7.7.12" evidence="4 12"/>
<feature type="binding site" evidence="14">
    <location>
        <position position="135"/>
    </location>
    <ligand>
        <name>Zn(2+)</name>
        <dbReference type="ChEBI" id="CHEBI:29105"/>
    </ligand>
</feature>
<keyword evidence="11 15" id="KW-0119">Carbohydrate metabolism</keyword>
<comment type="catalytic activity">
    <reaction evidence="1 15">
        <text>alpha-D-galactose 1-phosphate + UDP-alpha-D-glucose = alpha-D-glucose 1-phosphate + UDP-alpha-D-galactose</text>
        <dbReference type="Rhea" id="RHEA:13989"/>
        <dbReference type="ChEBI" id="CHEBI:58336"/>
        <dbReference type="ChEBI" id="CHEBI:58601"/>
        <dbReference type="ChEBI" id="CHEBI:58885"/>
        <dbReference type="ChEBI" id="CHEBI:66914"/>
        <dbReference type="EC" id="2.7.7.12"/>
    </reaction>
</comment>
<evidence type="ECO:0000256" key="4">
    <source>
        <dbReference type="ARBA" id="ARBA00012384"/>
    </source>
</evidence>
<dbReference type="GO" id="GO:0005737">
    <property type="term" value="C:cytoplasm"/>
    <property type="evidence" value="ECO:0007669"/>
    <property type="project" value="TreeGrafter"/>
</dbReference>
<evidence type="ECO:0000256" key="11">
    <source>
        <dbReference type="ARBA" id="ARBA00023277"/>
    </source>
</evidence>
<dbReference type="PANTHER" id="PTHR11943">
    <property type="entry name" value="GALACTOSE-1-PHOSPHATE URIDYLYLTRANSFERASE"/>
    <property type="match status" value="1"/>
</dbReference>
<dbReference type="KEGG" id="vco:VC0395_A1198"/>
<evidence type="ECO:0000313" key="19">
    <source>
        <dbReference type="Proteomes" id="UP000000249"/>
    </source>
</evidence>
<feature type="domain" description="Galactose-1-phosphate uridyl transferase N-terminal" evidence="16">
    <location>
        <begin position="24"/>
        <end position="196"/>
    </location>
</feature>
<reference evidence="18 19" key="1">
    <citation type="submission" date="2007-03" db="EMBL/GenBank/DDBJ databases">
        <authorList>
            <person name="Heidelberg J."/>
        </authorList>
    </citation>
    <scope>NUCLEOTIDE SEQUENCE [LARGE SCALE GENOMIC DNA]</scope>
    <source>
        <strain evidence="19">ATCC 39541 / Classical Ogawa 395 / O395</strain>
    </source>
</reference>
<accession>A0A0H3AJI3</accession>
<dbReference type="Gene3D" id="3.30.428.10">
    <property type="entry name" value="HIT-like"/>
    <property type="match status" value="2"/>
</dbReference>
<dbReference type="FunFam" id="3.30.428.10:FF:000001">
    <property type="entry name" value="Galactose-1-phosphate uridylyltransferase"/>
    <property type="match status" value="1"/>
</dbReference>
<dbReference type="InterPro" id="IPR019779">
    <property type="entry name" value="GalP_UDPtransf1_His-AS"/>
</dbReference>
<evidence type="ECO:0000256" key="12">
    <source>
        <dbReference type="NCBIfam" id="TIGR00209"/>
    </source>
</evidence>
<evidence type="ECO:0000256" key="13">
    <source>
        <dbReference type="PIRSR" id="PIRSR000808-1"/>
    </source>
</evidence>
<dbReference type="EMBL" id="CP000627">
    <property type="protein sequence ID" value="ABQ20717.1"/>
    <property type="molecule type" value="Genomic_DNA"/>
</dbReference>
<sequence length="372" mass="42967">MLTAFSLDCCSGGRERVFMSELKFNPVDHPHRRYNPLTGQWILVSPHRAKRPWSGADEKPALAELPSYDAQCFLCPTNARISGDVNPNYTGTYVFNNDFAALMTDSPAAPESDNPLFKTQGVRGLSRVICFSPDHNKTLPELPVHKIRGVIETWNEQIEELGREYIWVQAFENKGETMGCSQPHPHGQIWANSFLPNEIERKEQHLKAYYQQYGRNLLVDYVQAELKDGARTVVETEHWLAVVPYWAAWPFETLLLPKTHIRRMSELNDEQRDDLALAIKKLTSRYDNLFQCAFPYSMGWHFAPFFEAGTDINHWQLHALFYPPLLRSATIRKFMVGYEMLAESQRDLTAEQAAERLRAVSDIHYKEQHNHQ</sequence>
<comment type="cofactor">
    <cofactor evidence="14">
        <name>Zn(2+)</name>
        <dbReference type="ChEBI" id="CHEBI:29105"/>
    </cofactor>
    <text evidence="14">Binds 1 zinc ion per subunit.</text>
</comment>
<evidence type="ECO:0000256" key="5">
    <source>
        <dbReference type="ARBA" id="ARBA00016340"/>
    </source>
</evidence>
<dbReference type="GO" id="GO:0008270">
    <property type="term" value="F:zinc ion binding"/>
    <property type="evidence" value="ECO:0007669"/>
    <property type="project" value="InterPro"/>
</dbReference>
<dbReference type="UniPathway" id="UPA00214"/>
<evidence type="ECO:0000259" key="17">
    <source>
        <dbReference type="Pfam" id="PF02744"/>
    </source>
</evidence>
<comment type="pathway">
    <text evidence="2 15">Carbohydrate metabolism; galactose metabolism.</text>
</comment>